<feature type="domain" description="DUF6879" evidence="1">
    <location>
        <begin position="10"/>
        <end position="172"/>
    </location>
</feature>
<reference evidence="2 3" key="1">
    <citation type="submission" date="2017-03" db="EMBL/GenBank/DDBJ databases">
        <title>Draft genome sequence of Streptomyces scabrisporus NF3, endophyte isolated from Amphipterygium adstringens.</title>
        <authorList>
            <person name="Vazquez M."/>
            <person name="Ceapa C.D."/>
            <person name="Rodriguez Luna D."/>
            <person name="Sanchez Esquivel S."/>
        </authorList>
    </citation>
    <scope>NUCLEOTIDE SEQUENCE [LARGE SCALE GENOMIC DNA]</scope>
    <source>
        <strain evidence="2 3">NF3</strain>
    </source>
</reference>
<evidence type="ECO:0000313" key="3">
    <source>
        <dbReference type="Proteomes" id="UP000190037"/>
    </source>
</evidence>
<keyword evidence="3" id="KW-1185">Reference proteome</keyword>
<dbReference type="OrthoDB" id="3821358at2"/>
<accession>A0A1T3P6U5</accession>
<dbReference type="RefSeq" id="WP_078979132.1">
    <property type="nucleotide sequence ID" value="NZ_MWQN01000001.1"/>
</dbReference>
<dbReference type="InterPro" id="IPR049244">
    <property type="entry name" value="DUF6879"/>
</dbReference>
<evidence type="ECO:0000259" key="1">
    <source>
        <dbReference type="Pfam" id="PF21806"/>
    </source>
</evidence>
<dbReference type="EMBL" id="MWQN01000001">
    <property type="protein sequence ID" value="OPC84828.1"/>
    <property type="molecule type" value="Genomic_DNA"/>
</dbReference>
<organism evidence="2 3">
    <name type="scientific">Embleya scabrispora</name>
    <dbReference type="NCBI Taxonomy" id="159449"/>
    <lineage>
        <taxon>Bacteria</taxon>
        <taxon>Bacillati</taxon>
        <taxon>Actinomycetota</taxon>
        <taxon>Actinomycetes</taxon>
        <taxon>Kitasatosporales</taxon>
        <taxon>Streptomycetaceae</taxon>
        <taxon>Embleya</taxon>
    </lineage>
</organism>
<proteinExistence type="predicted"/>
<dbReference type="Pfam" id="PF21806">
    <property type="entry name" value="DUF6879"/>
    <property type="match status" value="1"/>
</dbReference>
<gene>
    <name evidence="2" type="ORF">B4N89_05745</name>
</gene>
<dbReference type="AlphaFoldDB" id="A0A1T3P6U5"/>
<sequence length="180" mass="21254">MTSFIPPGPEIRRLFHSFEHTAYRLEARDHYDAGYENESMRRFLAGEPDDLPWMRTWLDMLREVTAKGRRFARVRVVSLPLNDYSRFGVWCAQFTNGAGEDIRYLTSDQADAVDLPRHDYWLFDSRKLVRMLFDDNDVFLGGEVVDDADEIVKHNYWRDAAWHHAMRRDDFAIGQHLGRV</sequence>
<evidence type="ECO:0000313" key="2">
    <source>
        <dbReference type="EMBL" id="OPC84828.1"/>
    </source>
</evidence>
<dbReference type="STRING" id="159449.B4N89_05745"/>
<dbReference type="Proteomes" id="UP000190037">
    <property type="component" value="Unassembled WGS sequence"/>
</dbReference>
<comment type="caution">
    <text evidence="2">The sequence shown here is derived from an EMBL/GenBank/DDBJ whole genome shotgun (WGS) entry which is preliminary data.</text>
</comment>
<protein>
    <recommendedName>
        <fullName evidence="1">DUF6879 domain-containing protein</fullName>
    </recommendedName>
</protein>
<name>A0A1T3P6U5_9ACTN</name>